<keyword evidence="3" id="KW-0597">Phosphoprotein</keyword>
<evidence type="ECO:0000256" key="3">
    <source>
        <dbReference type="PROSITE-ProRule" id="PRU00169"/>
    </source>
</evidence>
<comment type="function">
    <text evidence="2">May play the central regulatory role in sporulation. It may be an element of the effector pathway responsible for the activation of sporulation genes in response to nutritional stress. Spo0A may act in concert with spo0H (a sigma factor) to control the expression of some genes that are critical to the sporulation process.</text>
</comment>
<dbReference type="InterPro" id="IPR046947">
    <property type="entry name" value="LytR-like"/>
</dbReference>
<evidence type="ECO:0000259" key="4">
    <source>
        <dbReference type="PROSITE" id="PS50110"/>
    </source>
</evidence>
<dbReference type="EMBL" id="CP019962">
    <property type="protein sequence ID" value="ARD65591.1"/>
    <property type="molecule type" value="Genomic_DNA"/>
</dbReference>
<protein>
    <recommendedName>
        <fullName evidence="1">Stage 0 sporulation protein A homolog</fullName>
    </recommendedName>
</protein>
<gene>
    <name evidence="6" type="ORF">B2M23_08575</name>
    <name evidence="7" type="ORF">PTZ04_04435</name>
</gene>
<dbReference type="Gene3D" id="2.40.50.1020">
    <property type="entry name" value="LytTr DNA-binding domain"/>
    <property type="match status" value="1"/>
</dbReference>
<evidence type="ECO:0000313" key="7">
    <source>
        <dbReference type="EMBL" id="MDE1469499.1"/>
    </source>
</evidence>
<dbReference type="SUPFAM" id="SSF52172">
    <property type="entry name" value="CheY-like"/>
    <property type="match status" value="1"/>
</dbReference>
<dbReference type="Proteomes" id="UP000192391">
    <property type="component" value="Chromosome"/>
</dbReference>
<dbReference type="GO" id="GO:0003677">
    <property type="term" value="F:DNA binding"/>
    <property type="evidence" value="ECO:0007669"/>
    <property type="project" value="UniProtKB-KW"/>
</dbReference>
<dbReference type="Pfam" id="PF04397">
    <property type="entry name" value="LytTR"/>
    <property type="match status" value="1"/>
</dbReference>
<organism evidence="6 8">
    <name type="scientific">Eubacterium limosum</name>
    <dbReference type="NCBI Taxonomy" id="1736"/>
    <lineage>
        <taxon>Bacteria</taxon>
        <taxon>Bacillati</taxon>
        <taxon>Bacillota</taxon>
        <taxon>Clostridia</taxon>
        <taxon>Eubacteriales</taxon>
        <taxon>Eubacteriaceae</taxon>
        <taxon>Eubacterium</taxon>
    </lineage>
</organism>
<feature type="modified residue" description="4-aspartylphosphate" evidence="3">
    <location>
        <position position="58"/>
    </location>
</feature>
<evidence type="ECO:0000313" key="8">
    <source>
        <dbReference type="Proteomes" id="UP000192391"/>
    </source>
</evidence>
<dbReference type="AlphaFoldDB" id="A0AAC9W2W8"/>
<dbReference type="InterPro" id="IPR001789">
    <property type="entry name" value="Sig_transdc_resp-reg_receiver"/>
</dbReference>
<dbReference type="PANTHER" id="PTHR37299:SF1">
    <property type="entry name" value="STAGE 0 SPORULATION PROTEIN A HOMOLOG"/>
    <property type="match status" value="1"/>
</dbReference>
<dbReference type="EMBL" id="JAQSVD010000002">
    <property type="protein sequence ID" value="MDE1469499.1"/>
    <property type="molecule type" value="Genomic_DNA"/>
</dbReference>
<dbReference type="InterPro" id="IPR011006">
    <property type="entry name" value="CheY-like_superfamily"/>
</dbReference>
<reference evidence="7 9" key="4">
    <citation type="submission" date="2023-02" db="EMBL/GenBank/DDBJ databases">
        <title>Comparative genome analysis of Eubacterium limosum species.</title>
        <authorList>
            <person name="Bak J.E."/>
        </authorList>
    </citation>
    <scope>NUCLEOTIDE SEQUENCE [LARGE SCALE GENOMIC DNA]</scope>
    <source>
        <strain evidence="7 9">KGMB01548</strain>
    </source>
</reference>
<evidence type="ECO:0000259" key="5">
    <source>
        <dbReference type="PROSITE" id="PS50930"/>
    </source>
</evidence>
<evidence type="ECO:0000256" key="1">
    <source>
        <dbReference type="ARBA" id="ARBA00018672"/>
    </source>
</evidence>
<dbReference type="GO" id="GO:0000156">
    <property type="term" value="F:phosphorelay response regulator activity"/>
    <property type="evidence" value="ECO:0007669"/>
    <property type="project" value="InterPro"/>
</dbReference>
<keyword evidence="9" id="KW-1185">Reference proteome</keyword>
<accession>A0AAC9W2W8</accession>
<reference evidence="6" key="1">
    <citation type="journal article" date="2015" name="Genome Announc.">
        <title>Draft Genome Sequence of Chemolithoautotrophic Acetogenic Butanol-Producing Eubacterium limosum ATCC 8486.</title>
        <authorList>
            <person name="Song Y."/>
            <person name="Cho B.K."/>
        </authorList>
    </citation>
    <scope>NUCLEOTIDE SEQUENCE</scope>
    <source>
        <strain evidence="6">ATCC 8486</strain>
    </source>
</reference>
<dbReference type="RefSeq" id="WP_038352866.1">
    <property type="nucleotide sequence ID" value="NZ_CP019962.1"/>
</dbReference>
<name>A0AAC9W2W8_EUBLI</name>
<dbReference type="KEGG" id="elim:B2M23_08575"/>
<evidence type="ECO:0000256" key="2">
    <source>
        <dbReference type="ARBA" id="ARBA00024867"/>
    </source>
</evidence>
<proteinExistence type="predicted"/>
<keyword evidence="6" id="KW-0238">DNA-binding</keyword>
<dbReference type="PANTHER" id="PTHR37299">
    <property type="entry name" value="TRANSCRIPTIONAL REGULATOR-RELATED"/>
    <property type="match status" value="1"/>
</dbReference>
<dbReference type="Proteomes" id="UP001215087">
    <property type="component" value="Unassembled WGS sequence"/>
</dbReference>
<reference evidence="8" key="2">
    <citation type="journal article" date="2017" name="Sci. Rep.">
        <title>Determination of the Genome and Primary Transcriptome of Syngas Fermenting Eubacterium limosum ATCC 8486.</title>
        <authorList>
            <person name="Song Y."/>
            <person name="Shin J."/>
            <person name="Jeong Y."/>
            <person name="Jin S."/>
            <person name="Lee J.K."/>
            <person name="Kim D.R."/>
            <person name="Kim S.C."/>
            <person name="Cho S."/>
            <person name="Cho B.K."/>
        </authorList>
    </citation>
    <scope>NUCLEOTIDE SEQUENCE [LARGE SCALE GENOMIC DNA]</scope>
    <source>
        <strain evidence="8">ATCC 8486</strain>
    </source>
</reference>
<dbReference type="PROSITE" id="PS50930">
    <property type="entry name" value="HTH_LYTTR"/>
    <property type="match status" value="1"/>
</dbReference>
<evidence type="ECO:0000313" key="6">
    <source>
        <dbReference type="EMBL" id="ARD65591.1"/>
    </source>
</evidence>
<feature type="domain" description="Response regulatory" evidence="4">
    <location>
        <begin position="3"/>
        <end position="122"/>
    </location>
</feature>
<dbReference type="Pfam" id="PF00072">
    <property type="entry name" value="Response_reg"/>
    <property type="match status" value="1"/>
</dbReference>
<dbReference type="PROSITE" id="PS50110">
    <property type="entry name" value="RESPONSE_REGULATORY"/>
    <property type="match status" value="1"/>
</dbReference>
<sequence>MFRIGVCDDEAYFRQVLEKQLMTYLKFYEQKAEVCLFENGSDFLKAAGDQAFNLVFLDIEMEAEETGIKVAESLQKESPDTLVIFVTSHSEYVPRSFRVNAFQYLTKPVKTELITEEIERAMRYIKTQRSRYEINWNGKQYFILIKKIRYVETDKGHNVVVHTIEENYKTKRSLNDVEDDLKPYGFLRIHRSVLINMNFICGKRDKEICIQKKPEEIWLSVSRDRQKTVDAAYISWRRKSSI</sequence>
<dbReference type="Gene3D" id="3.40.50.2300">
    <property type="match status" value="1"/>
</dbReference>
<dbReference type="InterPro" id="IPR007492">
    <property type="entry name" value="LytTR_DNA-bd_dom"/>
</dbReference>
<evidence type="ECO:0000313" key="9">
    <source>
        <dbReference type="Proteomes" id="UP001215087"/>
    </source>
</evidence>
<dbReference type="SMART" id="SM00850">
    <property type="entry name" value="LytTR"/>
    <property type="match status" value="1"/>
</dbReference>
<feature type="domain" description="HTH LytTR-type" evidence="5">
    <location>
        <begin position="137"/>
        <end position="235"/>
    </location>
</feature>
<dbReference type="SMART" id="SM00448">
    <property type="entry name" value="REC"/>
    <property type="match status" value="1"/>
</dbReference>
<reference evidence="6" key="3">
    <citation type="submission" date="2017-02" db="EMBL/GenBank/DDBJ databases">
        <title>Integrative analysis reveals regulation of autotrophic growth of syngas fermenting bacteria at the translational level.</title>
        <authorList>
            <person name="Song Y."/>
            <person name="Shin J."/>
            <person name="Jeong Y."/>
            <person name="Jin S."/>
            <person name="Kim D.R."/>
            <person name="Kim S.C."/>
            <person name="Cho S."/>
            <person name="Cho B.-K."/>
        </authorList>
    </citation>
    <scope>NUCLEOTIDE SEQUENCE</scope>
    <source>
        <strain evidence="6">ATCC 8486</strain>
    </source>
</reference>